<evidence type="ECO:0000256" key="1">
    <source>
        <dbReference type="SAM" id="Phobius"/>
    </source>
</evidence>
<sequence length="210" mass="21865">MSAPAPPSDGVPPAEPGRTGWRRFAVVLLAALAAAAAMAFWTARGGVAASLAVSGHVFKVRADRLEGTGFAQYPDTAVTADGEAHPVALTVIDSAELDDLCQSALIDTPVGQATFLVRAGGDGRPVRAEHMVVDMRQLTGDAEFGDIEIGRDASTLANDSGRTGEPGGFALQGRTVEITGLRQRAYSVNAGTFTLTGLELEVKRGDHECF</sequence>
<comment type="caution">
    <text evidence="2">The sequence shown here is derived from an EMBL/GenBank/DDBJ whole genome shotgun (WGS) entry which is preliminary data.</text>
</comment>
<reference evidence="2" key="1">
    <citation type="submission" date="2023-01" db="EMBL/GenBank/DDBJ databases">
        <title>Draft genome sequence of Nocardiopsis sp. LSu2-4 isolated from halophytes.</title>
        <authorList>
            <person name="Duangmal K."/>
            <person name="Chantavorakit T."/>
        </authorList>
    </citation>
    <scope>NUCLEOTIDE SEQUENCE</scope>
    <source>
        <strain evidence="2">LSu2-4</strain>
    </source>
</reference>
<proteinExistence type="predicted"/>
<keyword evidence="1" id="KW-1133">Transmembrane helix</keyword>
<dbReference type="EMBL" id="JAQFWP010000007">
    <property type="protein sequence ID" value="MDA2804024.1"/>
    <property type="molecule type" value="Genomic_DNA"/>
</dbReference>
<accession>A0ABT4TH36</accession>
<name>A0ABT4TH36_9ACTN</name>
<dbReference type="InterPro" id="IPR046198">
    <property type="entry name" value="DUF6230"/>
</dbReference>
<dbReference type="Pfam" id="PF19741">
    <property type="entry name" value="DUF6230"/>
    <property type="match status" value="1"/>
</dbReference>
<keyword evidence="1" id="KW-0812">Transmembrane</keyword>
<dbReference type="RefSeq" id="WP_270676510.1">
    <property type="nucleotide sequence ID" value="NZ_JAQFWP010000007.1"/>
</dbReference>
<evidence type="ECO:0000313" key="3">
    <source>
        <dbReference type="Proteomes" id="UP001165685"/>
    </source>
</evidence>
<protein>
    <submittedName>
        <fullName evidence="2">DUF6230 family protein</fullName>
    </submittedName>
</protein>
<keyword evidence="3" id="KW-1185">Reference proteome</keyword>
<gene>
    <name evidence="2" type="ORF">O4U47_05835</name>
</gene>
<feature type="transmembrane region" description="Helical" evidence="1">
    <location>
        <begin position="20"/>
        <end position="41"/>
    </location>
</feature>
<keyword evidence="1" id="KW-0472">Membrane</keyword>
<evidence type="ECO:0000313" key="2">
    <source>
        <dbReference type="EMBL" id="MDA2804024.1"/>
    </source>
</evidence>
<organism evidence="2 3">
    <name type="scientific">Nocardiopsis suaedae</name>
    <dbReference type="NCBI Taxonomy" id="3018444"/>
    <lineage>
        <taxon>Bacteria</taxon>
        <taxon>Bacillati</taxon>
        <taxon>Actinomycetota</taxon>
        <taxon>Actinomycetes</taxon>
        <taxon>Streptosporangiales</taxon>
        <taxon>Nocardiopsidaceae</taxon>
        <taxon>Nocardiopsis</taxon>
    </lineage>
</organism>
<dbReference type="Proteomes" id="UP001165685">
    <property type="component" value="Unassembled WGS sequence"/>
</dbReference>